<gene>
    <name evidence="6" type="ORF">SAMN06296273_0288</name>
</gene>
<dbReference type="NCBIfam" id="NF033546">
    <property type="entry name" value="transpos_IS21"/>
    <property type="match status" value="1"/>
</dbReference>
<dbReference type="Pfam" id="PF22483">
    <property type="entry name" value="Mu-transpos_C_2"/>
    <property type="match status" value="1"/>
</dbReference>
<keyword evidence="4" id="KW-0233">DNA recombination</keyword>
<evidence type="ECO:0000259" key="5">
    <source>
        <dbReference type="PROSITE" id="PS50531"/>
    </source>
</evidence>
<dbReference type="PANTHER" id="PTHR35004:SF7">
    <property type="entry name" value="INTEGRASE PROTEIN"/>
    <property type="match status" value="1"/>
</dbReference>
<reference evidence="6 7" key="1">
    <citation type="submission" date="2017-08" db="EMBL/GenBank/DDBJ databases">
        <authorList>
            <person name="de Groot N.N."/>
        </authorList>
    </citation>
    <scope>NUCLEOTIDE SEQUENCE [LARGE SCALE GENOMIC DNA]</scope>
    <source>
        <strain evidence="6 7">Nm15</strain>
    </source>
</reference>
<evidence type="ECO:0000313" key="7">
    <source>
        <dbReference type="Proteomes" id="UP000242498"/>
    </source>
</evidence>
<evidence type="ECO:0000256" key="2">
    <source>
        <dbReference type="ARBA" id="ARBA00022578"/>
    </source>
</evidence>
<keyword evidence="3" id="KW-0238">DNA-binding</keyword>
<protein>
    <submittedName>
        <fullName evidence="6">Transposase</fullName>
    </submittedName>
</protein>
<dbReference type="OrthoDB" id="3542865at2"/>
<dbReference type="Proteomes" id="UP000242498">
    <property type="component" value="Chromosome I"/>
</dbReference>
<dbReference type="InterPro" id="IPR017894">
    <property type="entry name" value="HTH_IS21_transposase_type"/>
</dbReference>
<dbReference type="EMBL" id="LT907782">
    <property type="protein sequence ID" value="SNX58822.1"/>
    <property type="molecule type" value="Genomic_DNA"/>
</dbReference>
<proteinExistence type="inferred from homology"/>
<evidence type="ECO:0000256" key="3">
    <source>
        <dbReference type="ARBA" id="ARBA00023125"/>
    </source>
</evidence>
<sequence length="518" mass="59248">MVMYAKIRRMFYREHLSINEIQRRTSLSRNTVKKWLKVPSDSAVKYQRAKKPGKLTPFESRLMLALEADARRPKKDRRTALMLFKEILNEGYTGGYTIVCDFVRNWRNRGNQSKAAYVPLKFALGEAFQFDWSEEWLVIGGIHRKVLAAHTKLCASRTFMLSAYPSQSHEMLFDAHTRAFTTFGGVPKRGIYDNMKTAVDKVSKGNGRVVNTRFFAMTAHYLFDPDFCNVASGWEKGVVEKNVQDMRRRIWNEAKQQQFGSFDDLNRWLETRCRGLWSEIEHPDYAGITLADALEQEQLYLMPMPAPFDGYIEVLARVSSTCLVTLLRNRYSVPCRLVNQVVAVHQYADRIEIVHDNAVAACHSRLMDSDQVSYNWQHYIPVIEKKPGALRNGAPFAELPAPLLQLQIALRRRERQQADRIMAKVLSLVPTHGLEAVLVAVELVLESGVPSAEHVANVLARLKYTDVPASVETTLKLNEEPQADTARYDRLNTKEVPHVRHTCAIQSAEIIWHGQLLC</sequence>
<dbReference type="PROSITE" id="PS50531">
    <property type="entry name" value="HTH_IS21"/>
    <property type="match status" value="1"/>
</dbReference>
<feature type="domain" description="HTH IS21-type" evidence="5">
    <location>
        <begin position="3"/>
        <end position="66"/>
    </location>
</feature>
<dbReference type="GO" id="GO:0003677">
    <property type="term" value="F:DNA binding"/>
    <property type="evidence" value="ECO:0007669"/>
    <property type="project" value="UniProtKB-KW"/>
</dbReference>
<keyword evidence="2" id="KW-0815">Transposition</keyword>
<accession>A0A285BUB8</accession>
<name>A0A285BUB8_9PROT</name>
<evidence type="ECO:0000256" key="4">
    <source>
        <dbReference type="ARBA" id="ARBA00023172"/>
    </source>
</evidence>
<evidence type="ECO:0000256" key="1">
    <source>
        <dbReference type="ARBA" id="ARBA00009277"/>
    </source>
</evidence>
<dbReference type="GO" id="GO:0006310">
    <property type="term" value="P:DNA recombination"/>
    <property type="evidence" value="ECO:0007669"/>
    <property type="project" value="UniProtKB-KW"/>
</dbReference>
<dbReference type="AlphaFoldDB" id="A0A285BUB8"/>
<comment type="similarity">
    <text evidence="1">Belongs to the transposase IS21/IS408/IS1162 family.</text>
</comment>
<evidence type="ECO:0000313" key="6">
    <source>
        <dbReference type="EMBL" id="SNX58822.1"/>
    </source>
</evidence>
<dbReference type="InterPro" id="IPR054353">
    <property type="entry name" value="IstA-like_C"/>
</dbReference>
<dbReference type="PANTHER" id="PTHR35004">
    <property type="entry name" value="TRANSPOSASE RV3428C-RELATED"/>
    <property type="match status" value="1"/>
</dbReference>
<dbReference type="GO" id="GO:0032196">
    <property type="term" value="P:transposition"/>
    <property type="evidence" value="ECO:0007669"/>
    <property type="project" value="UniProtKB-KW"/>
</dbReference>
<organism evidence="6 7">
    <name type="scientific">Nitrosomonas ureae</name>
    <dbReference type="NCBI Taxonomy" id="44577"/>
    <lineage>
        <taxon>Bacteria</taxon>
        <taxon>Pseudomonadati</taxon>
        <taxon>Pseudomonadota</taxon>
        <taxon>Betaproteobacteria</taxon>
        <taxon>Nitrosomonadales</taxon>
        <taxon>Nitrosomonadaceae</taxon>
        <taxon>Nitrosomonas</taxon>
    </lineage>
</organism>
<dbReference type="RefSeq" id="WP_096291693.1">
    <property type="nucleotide sequence ID" value="NZ_LT907782.1"/>
</dbReference>